<feature type="transmembrane region" description="Helical" evidence="1">
    <location>
        <begin position="69"/>
        <end position="90"/>
    </location>
</feature>
<proteinExistence type="predicted"/>
<evidence type="ECO:0000256" key="1">
    <source>
        <dbReference type="SAM" id="Phobius"/>
    </source>
</evidence>
<evidence type="ECO:0000313" key="2">
    <source>
        <dbReference type="EMBL" id="ABF78800.1"/>
    </source>
</evidence>
<feature type="transmembrane region" description="Helical" evidence="1">
    <location>
        <begin position="102"/>
        <end position="132"/>
    </location>
</feature>
<organism evidence="2">
    <name type="scientific">Burkholderia orbicola (strain AU 1054)</name>
    <dbReference type="NCBI Taxonomy" id="331271"/>
    <lineage>
        <taxon>Bacteria</taxon>
        <taxon>Pseudomonadati</taxon>
        <taxon>Pseudomonadota</taxon>
        <taxon>Betaproteobacteria</taxon>
        <taxon>Burkholderiales</taxon>
        <taxon>Burkholderiaceae</taxon>
        <taxon>Burkholderia</taxon>
        <taxon>Burkholderia cepacia complex</taxon>
        <taxon>Burkholderia orbicola</taxon>
    </lineage>
</organism>
<keyword evidence="1" id="KW-0812">Transmembrane</keyword>
<dbReference type="Pfam" id="PF09948">
    <property type="entry name" value="PpoB2"/>
    <property type="match status" value="1"/>
</dbReference>
<accession>A0A0H2XX31</accession>
<gene>
    <name evidence="2" type="ordered locus">Bcen_3911</name>
</gene>
<feature type="transmembrane region" description="Helical" evidence="1">
    <location>
        <begin position="12"/>
        <end position="31"/>
    </location>
</feature>
<protein>
    <submittedName>
        <fullName evidence="2">Metal-binding integral membrane protein-like protein</fullName>
    </submittedName>
</protein>
<keyword evidence="1" id="KW-1133">Transmembrane helix</keyword>
<feature type="transmembrane region" description="Helical" evidence="1">
    <location>
        <begin position="245"/>
        <end position="262"/>
    </location>
</feature>
<feature type="transmembrane region" description="Helical" evidence="1">
    <location>
        <begin position="209"/>
        <end position="233"/>
    </location>
</feature>
<feature type="transmembrane region" description="Helical" evidence="1">
    <location>
        <begin position="144"/>
        <end position="164"/>
    </location>
</feature>
<dbReference type="EMBL" id="CP000379">
    <property type="protein sequence ID" value="ABF78800.1"/>
    <property type="molecule type" value="Genomic_DNA"/>
</dbReference>
<keyword evidence="1" id="KW-0472">Membrane</keyword>
<sequence>MTPFDSWFARERAVTLLGMAALVGLCWFYLWTGAGTGMSAREMTTVALFPHRLADGMGSMDPSLPTVIAMWWVMMIAMMTPGAAPLVMLYRRVLRQHGDGAAGSAFTSVALLAGYLTTWLAFSIGAALLQALLQPAGLISAMMLWSKSALLSAIVLALAGLYQFSPLKRACLRQCRAPAAFLVAHWRPGVAGSFLLGARHGMVCVGCCWLLMALLFVGGVMNVVWIVALSLFVFVEKVLPGGDRIGRVLGAVLIAWAGVTLIV</sequence>
<dbReference type="HOGENOM" id="CLU_065506_2_0_4"/>
<reference evidence="2" key="1">
    <citation type="submission" date="2006-05" db="EMBL/GenBank/DDBJ databases">
        <title>Complete sequence of chromosome 2 of Burkholderia cenocepacia AU 1054.</title>
        <authorList>
            <consortium name="US DOE Joint Genome Institute"/>
            <person name="Copeland A."/>
            <person name="Lucas S."/>
            <person name="Lapidus A."/>
            <person name="Barry K."/>
            <person name="Detter J.C."/>
            <person name="Glavina del Rio T."/>
            <person name="Hammon N."/>
            <person name="Israni S."/>
            <person name="Dalin E."/>
            <person name="Tice H."/>
            <person name="Pitluck S."/>
            <person name="Chain P."/>
            <person name="Malfatti S."/>
            <person name="Shin M."/>
            <person name="Vergez L."/>
            <person name="Schmutz J."/>
            <person name="Larimer F."/>
            <person name="Land M."/>
            <person name="Hauser L."/>
            <person name="Kyrpides N."/>
            <person name="Lykidis A."/>
            <person name="LiPuma J.J."/>
            <person name="Konstantinidis K."/>
            <person name="Tiedje J.M."/>
            <person name="Richardson P."/>
        </authorList>
    </citation>
    <scope>NUCLEOTIDE SEQUENCE [LARGE SCALE GENOMIC DNA]</scope>
    <source>
        <strain evidence="2">AU 1054</strain>
    </source>
</reference>
<dbReference type="AlphaFoldDB" id="A0A0H2XX31"/>
<name>A0A0H2XX31_BURO1</name>
<dbReference type="InterPro" id="IPR018688">
    <property type="entry name" value="PpoB2-like"/>
</dbReference>